<name>A0ABD6G6W2_AGRVI</name>
<accession>A0ABD6G6W2</accession>
<gene>
    <name evidence="1" type="ORF">BBI04_008200</name>
</gene>
<proteinExistence type="predicted"/>
<dbReference type="RefSeq" id="WP_070165038.1">
    <property type="nucleotide sequence ID" value="NZ_CP118259.1"/>
</dbReference>
<reference evidence="1 2" key="1">
    <citation type="submission" date="2019-11" db="EMBL/GenBank/DDBJ databases">
        <title>Whole-genome sequencing of Allorhizobium vitis.</title>
        <authorList>
            <person name="Gan H.M."/>
            <person name="Savka M.A."/>
        </authorList>
    </citation>
    <scope>NUCLEOTIDE SEQUENCE [LARGE SCALE GENOMIC DNA]</scope>
    <source>
        <strain evidence="1 2">AB4</strain>
    </source>
</reference>
<dbReference type="Proteomes" id="UP000175993">
    <property type="component" value="Unassembled WGS sequence"/>
</dbReference>
<evidence type="ECO:0000313" key="1">
    <source>
        <dbReference type="EMBL" id="MUP04795.1"/>
    </source>
</evidence>
<evidence type="ECO:0000313" key="2">
    <source>
        <dbReference type="Proteomes" id="UP000175993"/>
    </source>
</evidence>
<comment type="caution">
    <text evidence="1">The sequence shown here is derived from an EMBL/GenBank/DDBJ whole genome shotgun (WGS) entry which is preliminary data.</text>
</comment>
<organism evidence="1 2">
    <name type="scientific">Agrobacterium vitis</name>
    <name type="common">Rhizobium vitis</name>
    <dbReference type="NCBI Taxonomy" id="373"/>
    <lineage>
        <taxon>Bacteria</taxon>
        <taxon>Pseudomonadati</taxon>
        <taxon>Pseudomonadota</taxon>
        <taxon>Alphaproteobacteria</taxon>
        <taxon>Hyphomicrobiales</taxon>
        <taxon>Rhizobiaceae</taxon>
        <taxon>Rhizobium/Agrobacterium group</taxon>
        <taxon>Agrobacterium</taxon>
    </lineage>
</organism>
<protein>
    <submittedName>
        <fullName evidence="1">Uncharacterized protein</fullName>
    </submittedName>
</protein>
<dbReference type="AlphaFoldDB" id="A0ABD6G6W2"/>
<sequence>MQDVNRQREASTVNRLKGSAERLNDDVWTLEADRGGLRLVVHRLMGEQVHIATIHPDALHDERDLICGALDHLRLFLRLVDRAAVAVRDLRGELASHHNSQPAARQHKPNHSAQASILLSHAAFHRFLSETGGGCVVDDKDTADAALKARLGITSKKQINEDDRVRAAWLSLFGEYEAWLRGGGEG</sequence>
<dbReference type="EMBL" id="MBEV02000003">
    <property type="protein sequence ID" value="MUP04795.1"/>
    <property type="molecule type" value="Genomic_DNA"/>
</dbReference>